<name>A0A172RYA9_9ACTN</name>
<keyword evidence="2" id="KW-1185">Reference proteome</keyword>
<dbReference type="Proteomes" id="UP000182975">
    <property type="component" value="Unassembled WGS sequence"/>
</dbReference>
<dbReference type="EMBL" id="FOEC01000009">
    <property type="protein sequence ID" value="SEO87497.1"/>
    <property type="molecule type" value="Genomic_DNA"/>
</dbReference>
<dbReference type="RefSeq" id="WP_066662483.1">
    <property type="nucleotide sequence ID" value="NZ_CP011402.1"/>
</dbReference>
<dbReference type="STRING" id="79604.AAY81_05720"/>
<proteinExistence type="predicted"/>
<dbReference type="AlphaFoldDB" id="A0A172RYA9"/>
<evidence type="ECO:0000313" key="2">
    <source>
        <dbReference type="Proteomes" id="UP000182975"/>
    </source>
</evidence>
<accession>A0A172RYA9</accession>
<sequence length="115" mass="12863">MKDLNVMYPIDGTAARKPDCSRYSNENEHIIDFTRAVAAYEKKYAVNPIEDAYRARMRERVHARCARLASESQILTDFRYGNVRGMQVTEPCMGRVIAAASVYAAVAIGAICLTL</sequence>
<reference evidence="2" key="1">
    <citation type="submission" date="2016-10" db="EMBL/GenBank/DDBJ databases">
        <authorList>
            <person name="Varghese N."/>
        </authorList>
    </citation>
    <scope>NUCLEOTIDE SEQUENCE [LARGE SCALE GENOMIC DNA]</scope>
    <source>
        <strain evidence="2">DSM 21843</strain>
    </source>
</reference>
<evidence type="ECO:0000313" key="1">
    <source>
        <dbReference type="EMBL" id="SEO87497.1"/>
    </source>
</evidence>
<protein>
    <submittedName>
        <fullName evidence="1">Uncharacterized protein</fullName>
    </submittedName>
</protein>
<dbReference type="KEGG" id="ddt:AAY81_05720"/>
<gene>
    <name evidence="1" type="ORF">SAMN02910314_01460</name>
</gene>
<organism evidence="1 2">
    <name type="scientific">Denitrobacterium detoxificans</name>
    <dbReference type="NCBI Taxonomy" id="79604"/>
    <lineage>
        <taxon>Bacteria</taxon>
        <taxon>Bacillati</taxon>
        <taxon>Actinomycetota</taxon>
        <taxon>Coriobacteriia</taxon>
        <taxon>Eggerthellales</taxon>
        <taxon>Eggerthellaceae</taxon>
        <taxon>Denitrobacterium</taxon>
    </lineage>
</organism>